<dbReference type="Pfam" id="PF02631">
    <property type="entry name" value="RecX_HTH2"/>
    <property type="match status" value="1"/>
</dbReference>
<evidence type="ECO:0000259" key="8">
    <source>
        <dbReference type="Pfam" id="PF21981"/>
    </source>
</evidence>
<dbReference type="NCBIfam" id="NF001055">
    <property type="entry name" value="PRK00117.2-5"/>
    <property type="match status" value="1"/>
</dbReference>
<organism evidence="9 10">
    <name type="scientific">Mesosutterella faecium</name>
    <dbReference type="NCBI Taxonomy" id="2925194"/>
    <lineage>
        <taxon>Bacteria</taxon>
        <taxon>Pseudomonadati</taxon>
        <taxon>Pseudomonadota</taxon>
        <taxon>Betaproteobacteria</taxon>
        <taxon>Burkholderiales</taxon>
        <taxon>Sutterellaceae</taxon>
        <taxon>Mesosutterella</taxon>
    </lineage>
</organism>
<sequence>MRKEESGAPEDALRQTRSGKGKTPSRRGSLLAEAVAALARREYARAELRRKLRRRFPDSAEPELEAVLDRLESLGYLSDERFAEKFVRQKGGRLGAARLRMELRQRGVPAEAAEAALSQLGGTEEERAYQVWSKKFGNLPEDERERGRQIRFLLSRGFGYSIIRDVFDRARRGLD</sequence>
<dbReference type="RefSeq" id="WP_243377312.1">
    <property type="nucleotide sequence ID" value="NZ_JAKZJU020000001.1"/>
</dbReference>
<evidence type="ECO:0000256" key="3">
    <source>
        <dbReference type="ARBA" id="ARBA00018111"/>
    </source>
</evidence>
<dbReference type="InterPro" id="IPR053925">
    <property type="entry name" value="RecX_HTH_3rd"/>
</dbReference>
<evidence type="ECO:0000259" key="7">
    <source>
        <dbReference type="Pfam" id="PF02631"/>
    </source>
</evidence>
<evidence type="ECO:0000256" key="1">
    <source>
        <dbReference type="ARBA" id="ARBA00004496"/>
    </source>
</evidence>
<dbReference type="PANTHER" id="PTHR33602">
    <property type="entry name" value="REGULATORY PROTEIN RECX FAMILY PROTEIN"/>
    <property type="match status" value="1"/>
</dbReference>
<evidence type="ECO:0000256" key="2">
    <source>
        <dbReference type="ARBA" id="ARBA00009695"/>
    </source>
</evidence>
<feature type="region of interest" description="Disordered" evidence="6">
    <location>
        <begin position="1"/>
        <end position="29"/>
    </location>
</feature>
<evidence type="ECO:0000313" key="10">
    <source>
        <dbReference type="Proteomes" id="UP001165481"/>
    </source>
</evidence>
<evidence type="ECO:0000256" key="5">
    <source>
        <dbReference type="HAMAP-Rule" id="MF_01114"/>
    </source>
</evidence>
<feature type="domain" description="RecX third three-helical" evidence="8">
    <location>
        <begin position="124"/>
        <end position="166"/>
    </location>
</feature>
<comment type="function">
    <text evidence="5">Modulates RecA activity.</text>
</comment>
<evidence type="ECO:0000313" key="9">
    <source>
        <dbReference type="EMBL" id="MDL2059015.1"/>
    </source>
</evidence>
<dbReference type="EMBL" id="JAKZJU020000001">
    <property type="protein sequence ID" value="MDL2059015.1"/>
    <property type="molecule type" value="Genomic_DNA"/>
</dbReference>
<evidence type="ECO:0000256" key="6">
    <source>
        <dbReference type="SAM" id="MobiDB-lite"/>
    </source>
</evidence>
<gene>
    <name evidence="5 9" type="primary">recX</name>
    <name evidence="9" type="ORF">MUN46_003530</name>
</gene>
<dbReference type="PANTHER" id="PTHR33602:SF1">
    <property type="entry name" value="REGULATORY PROTEIN RECX FAMILY PROTEIN"/>
    <property type="match status" value="1"/>
</dbReference>
<dbReference type="Proteomes" id="UP001165481">
    <property type="component" value="Unassembled WGS sequence"/>
</dbReference>
<keyword evidence="4 5" id="KW-0963">Cytoplasm</keyword>
<feature type="compositionally biased region" description="Basic and acidic residues" evidence="6">
    <location>
        <begin position="1"/>
        <end position="14"/>
    </location>
</feature>
<feature type="domain" description="RecX second three-helical" evidence="7">
    <location>
        <begin position="78"/>
        <end position="117"/>
    </location>
</feature>
<accession>A0ABT7IKX8</accession>
<proteinExistence type="inferred from homology"/>
<protein>
    <recommendedName>
        <fullName evidence="3 5">Regulatory protein RecX</fullName>
    </recommendedName>
</protein>
<evidence type="ECO:0000256" key="4">
    <source>
        <dbReference type="ARBA" id="ARBA00022490"/>
    </source>
</evidence>
<dbReference type="Pfam" id="PF21981">
    <property type="entry name" value="RecX_HTH3"/>
    <property type="match status" value="1"/>
</dbReference>
<comment type="similarity">
    <text evidence="2 5">Belongs to the RecX family.</text>
</comment>
<comment type="caution">
    <text evidence="9">The sequence shown here is derived from an EMBL/GenBank/DDBJ whole genome shotgun (WGS) entry which is preliminary data.</text>
</comment>
<reference evidence="9" key="1">
    <citation type="submission" date="2023-03" db="EMBL/GenBank/DDBJ databases">
        <title>Mesosutterella sp. nov. isolated from porcine feces.</title>
        <authorList>
            <person name="Yu S."/>
        </authorList>
    </citation>
    <scope>NUCLEOTIDE SEQUENCE</scope>
    <source>
        <strain evidence="9">AGMB02718</strain>
    </source>
</reference>
<dbReference type="HAMAP" id="MF_01114">
    <property type="entry name" value="RecX"/>
    <property type="match status" value="1"/>
</dbReference>
<keyword evidence="10" id="KW-1185">Reference proteome</keyword>
<dbReference type="InterPro" id="IPR003783">
    <property type="entry name" value="Regulatory_RecX"/>
</dbReference>
<name>A0ABT7IKX8_9BURK</name>
<dbReference type="InterPro" id="IPR053924">
    <property type="entry name" value="RecX_HTH_2nd"/>
</dbReference>
<comment type="subcellular location">
    <subcellularLocation>
        <location evidence="1 5">Cytoplasm</location>
    </subcellularLocation>
</comment>
<dbReference type="Gene3D" id="1.10.10.10">
    <property type="entry name" value="Winged helix-like DNA-binding domain superfamily/Winged helix DNA-binding domain"/>
    <property type="match status" value="3"/>
</dbReference>
<dbReference type="InterPro" id="IPR036388">
    <property type="entry name" value="WH-like_DNA-bd_sf"/>
</dbReference>